<feature type="signal peptide" evidence="1">
    <location>
        <begin position="1"/>
        <end position="24"/>
    </location>
</feature>
<dbReference type="Pfam" id="PF05036">
    <property type="entry name" value="SPOR"/>
    <property type="match status" value="1"/>
</dbReference>
<dbReference type="InterPro" id="IPR036680">
    <property type="entry name" value="SPOR-like_sf"/>
</dbReference>
<dbReference type="SUPFAM" id="SSF110997">
    <property type="entry name" value="Sporulation related repeat"/>
    <property type="match status" value="1"/>
</dbReference>
<sequence length="247" mass="27350">MSKNSPLILTLATLSLTLLITSCASTSNLGSNNPENNEHYWYCAPGDQRAWRCAEDDEAPGLSYYRPQKPTPDLEVEQLKLEESEQSADDPIMVQGAKVSVVEELSAEVADETAANLSYETDEKSLDGELTEELISQQPPAQDVSNSEMFDSAVTETKSAYGKVLQLAAYHSQNQARSFADSLDETLSKTPNLVRTRVNGQIYYTVVFDQLNSQQEAEQLITELAESFPSIQPWLRSRSGFLALRAD</sequence>
<feature type="domain" description="SPOR" evidence="2">
    <location>
        <begin position="157"/>
        <end position="238"/>
    </location>
</feature>
<evidence type="ECO:0000256" key="1">
    <source>
        <dbReference type="SAM" id="SignalP"/>
    </source>
</evidence>
<dbReference type="RefSeq" id="WP_015781084.1">
    <property type="nucleotide sequence ID" value="NC_013166.1"/>
</dbReference>
<organism evidence="3 4">
    <name type="scientific">Kangiella koreensis (strain DSM 16069 / JCM 12317 / KCTC 12182 / SW-125)</name>
    <dbReference type="NCBI Taxonomy" id="523791"/>
    <lineage>
        <taxon>Bacteria</taxon>
        <taxon>Pseudomonadati</taxon>
        <taxon>Pseudomonadota</taxon>
        <taxon>Gammaproteobacteria</taxon>
        <taxon>Kangiellales</taxon>
        <taxon>Kangiellaceae</taxon>
        <taxon>Kangiella</taxon>
    </lineage>
</organism>
<dbReference type="AlphaFoldDB" id="C7R723"/>
<dbReference type="InParanoid" id="C7R723"/>
<keyword evidence="4" id="KW-1185">Reference proteome</keyword>
<name>C7R723_KANKD</name>
<proteinExistence type="predicted"/>
<evidence type="ECO:0000313" key="3">
    <source>
        <dbReference type="EMBL" id="ACV27479.1"/>
    </source>
</evidence>
<dbReference type="PROSITE" id="PS51724">
    <property type="entry name" value="SPOR"/>
    <property type="match status" value="1"/>
</dbReference>
<dbReference type="Gene3D" id="3.30.70.1070">
    <property type="entry name" value="Sporulation related repeat"/>
    <property type="match status" value="1"/>
</dbReference>
<dbReference type="HOGENOM" id="CLU_1123370_0_0_6"/>
<dbReference type="EMBL" id="CP001707">
    <property type="protein sequence ID" value="ACV27479.1"/>
    <property type="molecule type" value="Genomic_DNA"/>
</dbReference>
<dbReference type="OrthoDB" id="9773673at2"/>
<dbReference type="GO" id="GO:0042834">
    <property type="term" value="F:peptidoglycan binding"/>
    <property type="evidence" value="ECO:0007669"/>
    <property type="project" value="InterPro"/>
</dbReference>
<dbReference type="KEGG" id="kko:Kkor_2069"/>
<dbReference type="STRING" id="523791.Kkor_2069"/>
<dbReference type="Proteomes" id="UP000001231">
    <property type="component" value="Chromosome"/>
</dbReference>
<gene>
    <name evidence="3" type="ordered locus">Kkor_2069</name>
</gene>
<evidence type="ECO:0000313" key="4">
    <source>
        <dbReference type="Proteomes" id="UP000001231"/>
    </source>
</evidence>
<dbReference type="InterPro" id="IPR007730">
    <property type="entry name" value="SPOR-like_dom"/>
</dbReference>
<evidence type="ECO:0000259" key="2">
    <source>
        <dbReference type="PROSITE" id="PS51724"/>
    </source>
</evidence>
<keyword evidence="1" id="KW-0732">Signal</keyword>
<dbReference type="PROSITE" id="PS51257">
    <property type="entry name" value="PROKAR_LIPOPROTEIN"/>
    <property type="match status" value="1"/>
</dbReference>
<reference evidence="3 4" key="1">
    <citation type="journal article" date="2009" name="Stand. Genomic Sci.">
        <title>Complete genome sequence of Kangiella koreensis type strain (SW-125).</title>
        <authorList>
            <person name="Han C."/>
            <person name="Sikorski J."/>
            <person name="Lapidus A."/>
            <person name="Nolan M."/>
            <person name="Glavina Del Rio T."/>
            <person name="Tice H."/>
            <person name="Cheng J.F."/>
            <person name="Lucas S."/>
            <person name="Chen F."/>
            <person name="Copeland A."/>
            <person name="Ivanova N."/>
            <person name="Mavromatis K."/>
            <person name="Ovchinnikova G."/>
            <person name="Pati A."/>
            <person name="Bruce D."/>
            <person name="Goodwin L."/>
            <person name="Pitluck S."/>
            <person name="Chen A."/>
            <person name="Palaniappan K."/>
            <person name="Land M."/>
            <person name="Hauser L."/>
            <person name="Chang Y.J."/>
            <person name="Jeffries C.D."/>
            <person name="Chain P."/>
            <person name="Saunders E."/>
            <person name="Brettin T."/>
            <person name="Goker M."/>
            <person name="Tindall B.J."/>
            <person name="Bristow J."/>
            <person name="Eisen J.A."/>
            <person name="Markowitz V."/>
            <person name="Hugenholtz P."/>
            <person name="Kyrpides N.C."/>
            <person name="Klenk H.P."/>
            <person name="Detter J.C."/>
        </authorList>
    </citation>
    <scope>NUCLEOTIDE SEQUENCE [LARGE SCALE GENOMIC DNA]</scope>
    <source>
        <strain evidence="4">DSM 16069 / KCTC 12182 / SW-125</strain>
    </source>
</reference>
<feature type="chain" id="PRO_5002983489" evidence="1">
    <location>
        <begin position="25"/>
        <end position="247"/>
    </location>
</feature>
<protein>
    <submittedName>
        <fullName evidence="3">Sporulation domain protein</fullName>
    </submittedName>
</protein>
<accession>C7R723</accession>